<accession>A0A9N9JBJ0</accession>
<evidence type="ECO:0000313" key="2">
    <source>
        <dbReference type="EMBL" id="CAG8772871.1"/>
    </source>
</evidence>
<name>A0A9N9JBJ0_9GLOM</name>
<keyword evidence="3" id="KW-1185">Reference proteome</keyword>
<gene>
    <name evidence="2" type="ORF">CPELLU_LOCUS15968</name>
</gene>
<dbReference type="EMBL" id="CAJVQA010022237">
    <property type="protein sequence ID" value="CAG8772871.1"/>
    <property type="molecule type" value="Genomic_DNA"/>
</dbReference>
<protein>
    <submittedName>
        <fullName evidence="2">1536_t:CDS:1</fullName>
    </submittedName>
</protein>
<dbReference type="OrthoDB" id="2439943at2759"/>
<sequence>MSKRTRQQKDSEEEVVEETSPCKIPKFSDETYEFYLKQKNWMLQKDIRQKSFELAFPNSDERLEFMKNLLRYYEVIEKEYDDVDKIIPLDRNHAFYFKMQEWKSKVLSGPLNGASNDVTNLEKLIKKLEREKKLFV</sequence>
<reference evidence="2" key="1">
    <citation type="submission" date="2021-06" db="EMBL/GenBank/DDBJ databases">
        <authorList>
            <person name="Kallberg Y."/>
            <person name="Tangrot J."/>
            <person name="Rosling A."/>
        </authorList>
    </citation>
    <scope>NUCLEOTIDE SEQUENCE</scope>
    <source>
        <strain evidence="2">FL966</strain>
    </source>
</reference>
<proteinExistence type="predicted"/>
<dbReference type="AlphaFoldDB" id="A0A9N9JBJ0"/>
<feature type="region of interest" description="Disordered" evidence="1">
    <location>
        <begin position="1"/>
        <end position="21"/>
    </location>
</feature>
<organism evidence="2 3">
    <name type="scientific">Cetraspora pellucida</name>
    <dbReference type="NCBI Taxonomy" id="1433469"/>
    <lineage>
        <taxon>Eukaryota</taxon>
        <taxon>Fungi</taxon>
        <taxon>Fungi incertae sedis</taxon>
        <taxon>Mucoromycota</taxon>
        <taxon>Glomeromycotina</taxon>
        <taxon>Glomeromycetes</taxon>
        <taxon>Diversisporales</taxon>
        <taxon>Gigasporaceae</taxon>
        <taxon>Cetraspora</taxon>
    </lineage>
</organism>
<comment type="caution">
    <text evidence="2">The sequence shown here is derived from an EMBL/GenBank/DDBJ whole genome shotgun (WGS) entry which is preliminary data.</text>
</comment>
<evidence type="ECO:0000256" key="1">
    <source>
        <dbReference type="SAM" id="MobiDB-lite"/>
    </source>
</evidence>
<dbReference type="Proteomes" id="UP000789759">
    <property type="component" value="Unassembled WGS sequence"/>
</dbReference>
<evidence type="ECO:0000313" key="3">
    <source>
        <dbReference type="Proteomes" id="UP000789759"/>
    </source>
</evidence>